<proteinExistence type="predicted"/>
<reference evidence="1 2" key="1">
    <citation type="submission" date="2015-06" db="EMBL/GenBank/DDBJ databases">
        <title>Recapitulation of the evolution of biosynthetic gene clusters reveals hidden chemical diversity on bacterial genomes.</title>
        <authorList>
            <person name="Cruz-Morales P."/>
            <person name="Martinez-Guerrero C."/>
            <person name="Morales-Escalante M.A."/>
            <person name="Yanez-Guerra L.A."/>
            <person name="Kopp J.F."/>
            <person name="Feldmann J."/>
            <person name="Ramos-Aboites H.E."/>
            <person name="Barona-Gomez F."/>
        </authorList>
    </citation>
    <scope>NUCLEOTIDE SEQUENCE [LARGE SCALE GENOMIC DNA]</scope>
    <source>
        <strain evidence="1 2">ATCC 31245</strain>
    </source>
</reference>
<evidence type="ECO:0000313" key="1">
    <source>
        <dbReference type="EMBL" id="KMO98925.1"/>
    </source>
</evidence>
<gene>
    <name evidence="1" type="ORF">ACS04_04925</name>
</gene>
<dbReference type="AlphaFoldDB" id="A0A0J6XRX3"/>
<sequence>MVQIPADWLARVFLSLRRGSSQDAQVSAAELQPFTEKPGQRVPVPRATVLRTELALRGELERAQEEERRARLSEEAAYLISARLGGQAGGADQ</sequence>
<dbReference type="OrthoDB" id="4248037at2"/>
<comment type="caution">
    <text evidence="1">The sequence shown here is derived from an EMBL/GenBank/DDBJ whole genome shotgun (WGS) entry which is preliminary data.</text>
</comment>
<dbReference type="EMBL" id="LFML01000017">
    <property type="protein sequence ID" value="KMO98925.1"/>
    <property type="molecule type" value="Genomic_DNA"/>
</dbReference>
<dbReference type="Proteomes" id="UP000035932">
    <property type="component" value="Unassembled WGS sequence"/>
</dbReference>
<keyword evidence="2" id="KW-1185">Reference proteome</keyword>
<accession>A0A0J6XRX3</accession>
<dbReference type="PATRIC" id="fig|66430.4.peg.2678"/>
<name>A0A0J6XRX3_9ACTN</name>
<dbReference type="RefSeq" id="WP_048475257.1">
    <property type="nucleotide sequence ID" value="NZ_JBIRUD010000009.1"/>
</dbReference>
<organism evidence="1 2">
    <name type="scientific">Streptomyces roseus</name>
    <dbReference type="NCBI Taxonomy" id="66430"/>
    <lineage>
        <taxon>Bacteria</taxon>
        <taxon>Bacillati</taxon>
        <taxon>Actinomycetota</taxon>
        <taxon>Actinomycetes</taxon>
        <taxon>Kitasatosporales</taxon>
        <taxon>Streptomycetaceae</taxon>
        <taxon>Streptomyces</taxon>
    </lineage>
</organism>
<protein>
    <submittedName>
        <fullName evidence="1">Uncharacterized protein</fullName>
    </submittedName>
</protein>
<evidence type="ECO:0000313" key="2">
    <source>
        <dbReference type="Proteomes" id="UP000035932"/>
    </source>
</evidence>